<keyword evidence="2" id="KW-1185">Reference proteome</keyword>
<comment type="caution">
    <text evidence="1">The sequence shown here is derived from an EMBL/GenBank/DDBJ whole genome shotgun (WGS) entry which is preliminary data.</text>
</comment>
<name>A0A9X2MLC3_9BACL</name>
<dbReference type="EMBL" id="JANIPJ010000005">
    <property type="protein sequence ID" value="MCR2804103.1"/>
    <property type="molecule type" value="Genomic_DNA"/>
</dbReference>
<dbReference type="Proteomes" id="UP001141950">
    <property type="component" value="Unassembled WGS sequence"/>
</dbReference>
<dbReference type="RefSeq" id="WP_257444923.1">
    <property type="nucleotide sequence ID" value="NZ_JANIPJ010000005.1"/>
</dbReference>
<proteinExistence type="predicted"/>
<reference evidence="1" key="1">
    <citation type="submission" date="2022-08" db="EMBL/GenBank/DDBJ databases">
        <title>The genomic sequence of strain Paenibacillus sp. SCIV0701.</title>
        <authorList>
            <person name="Zhao H."/>
        </authorList>
    </citation>
    <scope>NUCLEOTIDE SEQUENCE</scope>
    <source>
        <strain evidence="1">SCIV0701</strain>
    </source>
</reference>
<dbReference type="AlphaFoldDB" id="A0A9X2MLC3"/>
<evidence type="ECO:0000313" key="2">
    <source>
        <dbReference type="Proteomes" id="UP001141950"/>
    </source>
</evidence>
<evidence type="ECO:0000313" key="1">
    <source>
        <dbReference type="EMBL" id="MCR2804103.1"/>
    </source>
</evidence>
<gene>
    <name evidence="1" type="ORF">NQZ67_09455</name>
</gene>
<sequence length="48" mass="5163">MQEKVGNCAECGGDVYCRGGFLQGVVQEDGTLICFSCMDEAEGERDPD</sequence>
<organism evidence="1 2">
    <name type="scientific">Paenibacillus soyae</name>
    <dbReference type="NCBI Taxonomy" id="2969249"/>
    <lineage>
        <taxon>Bacteria</taxon>
        <taxon>Bacillati</taxon>
        <taxon>Bacillota</taxon>
        <taxon>Bacilli</taxon>
        <taxon>Bacillales</taxon>
        <taxon>Paenibacillaceae</taxon>
        <taxon>Paenibacillus</taxon>
    </lineage>
</organism>
<protein>
    <submittedName>
        <fullName evidence="1">Uncharacterized protein</fullName>
    </submittedName>
</protein>
<accession>A0A9X2MLC3</accession>